<reference evidence="2" key="1">
    <citation type="journal article" date="2019" name="Int. J. Syst. Evol. Microbiol.">
        <title>The Global Catalogue of Microorganisms (GCM) 10K type strain sequencing project: providing services to taxonomists for standard genome sequencing and annotation.</title>
        <authorList>
            <consortium name="The Broad Institute Genomics Platform"/>
            <consortium name="The Broad Institute Genome Sequencing Center for Infectious Disease"/>
            <person name="Wu L."/>
            <person name="Ma J."/>
        </authorList>
    </citation>
    <scope>NUCLEOTIDE SEQUENCE [LARGE SCALE GENOMIC DNA]</scope>
    <source>
        <strain evidence="2">CGMCC 1.12966</strain>
    </source>
</reference>
<organism evidence="1 2">
    <name type="scientific">Sphingobacterium griseoflavum</name>
    <dbReference type="NCBI Taxonomy" id="1474952"/>
    <lineage>
        <taxon>Bacteria</taxon>
        <taxon>Pseudomonadati</taxon>
        <taxon>Bacteroidota</taxon>
        <taxon>Sphingobacteriia</taxon>
        <taxon>Sphingobacteriales</taxon>
        <taxon>Sphingobacteriaceae</taxon>
        <taxon>Sphingobacterium</taxon>
    </lineage>
</organism>
<gene>
    <name evidence="1" type="ORF">GCM10017764_21170</name>
</gene>
<proteinExistence type="predicted"/>
<dbReference type="EMBL" id="BNAF01000007">
    <property type="protein sequence ID" value="GHE37634.1"/>
    <property type="molecule type" value="Genomic_DNA"/>
</dbReference>
<keyword evidence="2" id="KW-1185">Reference proteome</keyword>
<comment type="caution">
    <text evidence="1">The sequence shown here is derived from an EMBL/GenBank/DDBJ whole genome shotgun (WGS) entry which is preliminary data.</text>
</comment>
<accession>A0ABQ3HVF4</accession>
<name>A0ABQ3HVF4_9SPHI</name>
<evidence type="ECO:0000313" key="2">
    <source>
        <dbReference type="Proteomes" id="UP000620550"/>
    </source>
</evidence>
<evidence type="ECO:0000313" key="1">
    <source>
        <dbReference type="EMBL" id="GHE37634.1"/>
    </source>
</evidence>
<protein>
    <submittedName>
        <fullName evidence="1">Uncharacterized protein</fullName>
    </submittedName>
</protein>
<dbReference type="Proteomes" id="UP000620550">
    <property type="component" value="Unassembled WGS sequence"/>
</dbReference>
<sequence>MPEKSNWLSLDRFIAYGYSQKNTLPIEEAEKDSVDNRWIGTAGFAYRIRDCAFRPWEDARSCNGKGQKGTA</sequence>